<feature type="compositionally biased region" description="Polar residues" evidence="1">
    <location>
        <begin position="75"/>
        <end position="96"/>
    </location>
</feature>
<gene>
    <name evidence="2" type="ORF">TSAR_016426</name>
</gene>
<protein>
    <submittedName>
        <fullName evidence="2">Uncharacterized protein</fullName>
    </submittedName>
</protein>
<evidence type="ECO:0000313" key="2">
    <source>
        <dbReference type="EMBL" id="OXU30903.1"/>
    </source>
</evidence>
<name>A0A232FJZ2_9HYME</name>
<feature type="region of interest" description="Disordered" evidence="1">
    <location>
        <begin position="74"/>
        <end position="102"/>
    </location>
</feature>
<proteinExistence type="predicted"/>
<reference evidence="2 3" key="1">
    <citation type="journal article" date="2017" name="Curr. Biol.">
        <title>The Evolution of Venom by Co-option of Single-Copy Genes.</title>
        <authorList>
            <person name="Martinson E.O."/>
            <person name="Mrinalini"/>
            <person name="Kelkar Y.D."/>
            <person name="Chang C.H."/>
            <person name="Werren J.H."/>
        </authorList>
    </citation>
    <scope>NUCLEOTIDE SEQUENCE [LARGE SCALE GENOMIC DNA]</scope>
    <source>
        <strain evidence="2 3">Alberta</strain>
        <tissue evidence="2">Whole body</tissue>
    </source>
</reference>
<dbReference type="Proteomes" id="UP000215335">
    <property type="component" value="Unassembled WGS sequence"/>
</dbReference>
<evidence type="ECO:0000313" key="3">
    <source>
        <dbReference type="Proteomes" id="UP000215335"/>
    </source>
</evidence>
<keyword evidence="3" id="KW-1185">Reference proteome</keyword>
<accession>A0A232FJZ2</accession>
<dbReference type="AlphaFoldDB" id="A0A232FJZ2"/>
<dbReference type="EMBL" id="NNAY01000108">
    <property type="protein sequence ID" value="OXU30903.1"/>
    <property type="molecule type" value="Genomic_DNA"/>
</dbReference>
<comment type="caution">
    <text evidence="2">The sequence shown here is derived from an EMBL/GenBank/DDBJ whole genome shotgun (WGS) entry which is preliminary data.</text>
</comment>
<sequence length="102" mass="11369">MKMIQSSSSLTVSNFIAERMTANGNSPLDSMRTLEHYLSDIMRAGAADTPEHLKETAVVPSYERTKNRIIRRETASTAESRPRTSATALRCTQQRVCRSPVP</sequence>
<evidence type="ECO:0000256" key="1">
    <source>
        <dbReference type="SAM" id="MobiDB-lite"/>
    </source>
</evidence>
<organism evidence="2 3">
    <name type="scientific">Trichomalopsis sarcophagae</name>
    <dbReference type="NCBI Taxonomy" id="543379"/>
    <lineage>
        <taxon>Eukaryota</taxon>
        <taxon>Metazoa</taxon>
        <taxon>Ecdysozoa</taxon>
        <taxon>Arthropoda</taxon>
        <taxon>Hexapoda</taxon>
        <taxon>Insecta</taxon>
        <taxon>Pterygota</taxon>
        <taxon>Neoptera</taxon>
        <taxon>Endopterygota</taxon>
        <taxon>Hymenoptera</taxon>
        <taxon>Apocrita</taxon>
        <taxon>Proctotrupomorpha</taxon>
        <taxon>Chalcidoidea</taxon>
        <taxon>Pteromalidae</taxon>
        <taxon>Pteromalinae</taxon>
        <taxon>Trichomalopsis</taxon>
    </lineage>
</organism>
<dbReference type="OrthoDB" id="7699348at2759"/>